<feature type="transmembrane region" description="Helical" evidence="1">
    <location>
        <begin position="152"/>
        <end position="172"/>
    </location>
</feature>
<keyword evidence="1" id="KW-0472">Membrane</keyword>
<feature type="transmembrane region" description="Helical" evidence="1">
    <location>
        <begin position="96"/>
        <end position="119"/>
    </location>
</feature>
<dbReference type="RefSeq" id="WP_118400848.1">
    <property type="nucleotide sequence ID" value="NZ_CABJGD010000033.1"/>
</dbReference>
<gene>
    <name evidence="2" type="ORF">DW921_12630</name>
</gene>
<proteinExistence type="predicted"/>
<feature type="transmembrane region" description="Helical" evidence="1">
    <location>
        <begin position="178"/>
        <end position="197"/>
    </location>
</feature>
<comment type="caution">
    <text evidence="2">The sequence shown here is derived from an EMBL/GenBank/DDBJ whole genome shotgun (WGS) entry which is preliminary data.</text>
</comment>
<accession>A0A413SWQ0</accession>
<keyword evidence="1" id="KW-1133">Transmembrane helix</keyword>
<name>A0A413SWQ0_9BACT</name>
<evidence type="ECO:0000313" key="3">
    <source>
        <dbReference type="Proteomes" id="UP000283855"/>
    </source>
</evidence>
<dbReference type="EMBL" id="QSFT01000033">
    <property type="protein sequence ID" value="RHA73631.1"/>
    <property type="molecule type" value="Genomic_DNA"/>
</dbReference>
<feature type="transmembrane region" description="Helical" evidence="1">
    <location>
        <begin position="125"/>
        <end position="145"/>
    </location>
</feature>
<dbReference type="AlphaFoldDB" id="A0A413SWQ0"/>
<dbReference type="Proteomes" id="UP000283855">
    <property type="component" value="Unassembled WGS sequence"/>
</dbReference>
<feature type="transmembrane region" description="Helical" evidence="1">
    <location>
        <begin position="60"/>
        <end position="76"/>
    </location>
</feature>
<evidence type="ECO:0000313" key="2">
    <source>
        <dbReference type="EMBL" id="RHA73631.1"/>
    </source>
</evidence>
<feature type="transmembrane region" description="Helical" evidence="1">
    <location>
        <begin position="34"/>
        <end position="54"/>
    </location>
</feature>
<evidence type="ECO:0000256" key="1">
    <source>
        <dbReference type="SAM" id="Phobius"/>
    </source>
</evidence>
<organism evidence="2 3">
    <name type="scientific">Phocaeicola coprophilus</name>
    <dbReference type="NCBI Taxonomy" id="387090"/>
    <lineage>
        <taxon>Bacteria</taxon>
        <taxon>Pseudomonadati</taxon>
        <taxon>Bacteroidota</taxon>
        <taxon>Bacteroidia</taxon>
        <taxon>Bacteroidales</taxon>
        <taxon>Bacteroidaceae</taxon>
        <taxon>Phocaeicola</taxon>
    </lineage>
</organism>
<protein>
    <submittedName>
        <fullName evidence="2">Uncharacterized protein</fullName>
    </submittedName>
</protein>
<reference evidence="2 3" key="1">
    <citation type="submission" date="2018-08" db="EMBL/GenBank/DDBJ databases">
        <title>A genome reference for cultivated species of the human gut microbiota.</title>
        <authorList>
            <person name="Zou Y."/>
            <person name="Xue W."/>
            <person name="Luo G."/>
        </authorList>
    </citation>
    <scope>NUCLEOTIDE SEQUENCE [LARGE SCALE GENOMIC DNA]</scope>
    <source>
        <strain evidence="2 3">AM42-38</strain>
    </source>
</reference>
<keyword evidence="1" id="KW-0812">Transmembrane</keyword>
<sequence>MEEKRLSEKESLELISRMIQTTRENMQVGSGNQFLYWGYFTAALSVILFMLVYYTGDSRWSLGWFGMFLFWFYMRWMERKNESAVITYADRAIMQVWLVIGSLFILTVLVMFALSFYYGGVDFSLMLPLSLLYAGIGVSITGVIIRSRLVTWSPLVAFCFAIYMLMAFTIHRAVTIDWYLYFGLSFVVMMIVPGHYINRKAKESCSKN</sequence>